<comment type="caution">
    <text evidence="2">The sequence shown here is derived from an EMBL/GenBank/DDBJ whole genome shotgun (WGS) entry which is preliminary data.</text>
</comment>
<evidence type="ECO:0000313" key="2">
    <source>
        <dbReference type="EMBL" id="KNZ70537.1"/>
    </source>
</evidence>
<dbReference type="InterPro" id="IPR036280">
    <property type="entry name" value="Multihaem_cyt_sf"/>
</dbReference>
<sequence length="1222" mass="131336">MIQLIGKVGNNGSKKVVILVLAVLVAIAGISIATAVGEISLSISPDPIKLGSNANIVYTLGENSYVTIDVFKESGEKVRTVLNNVYKYAGTNYQTWDGKDANNVLVPDGNYKIVVTAKDAGGATIGSAEKTVLAARSPGITGVTDDPDPFNPSAGQQWALNYTLTSNAKVTISILKNYVPVRTIASNVTQDAGTYSVTWDGKLGDGSFAADGTYMYQIYAESPLVSSFNSAYRAYVTVEKDPPKVTDFSLSSDLFKIAGSTMSIRYTLSEDAAVTMKVYDSGGNVVKTILENAPKKAGYNSSSWDGKFDNTNYIPEGSYSVVINAVDNSGKSSGDRTVNFKAGFQPTISNLSVAPVVFDPTGPTNNQATVSYTLSNDALVTAQILNGSVPVRTIVDKQQRGSGVNSVIWDGKDDNGNVVADGSYIYQIKAQSAVVDTFCSTAKGTVTVEKGAPKITDLTLSPEPYKLGAAGVLSIRYNLSENAMVSVNVYQGDLLVRKIITAKSQNAGSNGVSWDGKNEANNFVDEGIYTVTVSAVDSTGLTGQVSGTVTAGYLPVISNATHTPEPYDPAQGSATFKFDLSSDANITVTIMNGSLPVRTISEKNVPFGSRTITWDGKDNSGQPVKDGFYTYQIEAVSPMVETFRSIYKGTVTVESGAPAINDIIVAPTVAKVGYQATFRYTLSEPATVSAQILKSETLQVVRDFPSETKTAGGYYSLTWDTRDNGGNLVLTGDYIIKISATDSFGKAGSSELAFQAAVPPQITNVKATPQTIDLSTGQTTTTISYNVSEDSYVTLKVFDANNQVWKTLRSYEKISAGADSVVLNVYENGRLVTGTLKYTIDASSVIGYYKAAQASGAVEVTGELIGPPLPPSEPNNCKQCHAGYPVVHPMNNCFGCHGDNEPLQDCAFCHPTWQTHSDGSVLEKYECEFCHNPTYSYKIPAHGDINVIHTADVSADCEKCHDRNLTVEHPKYADPVTLVPYDCNTCHQSTKETVQQAIYNRQTNCSACHGPTSGHEEMHVTTALDANCTTCHINSLTQEHLNNPKTQTDPVTGQAKSWTCDTCHASTQPAVVGALSTGNRQCAACHREAHNIMFAETVPADIPLYRKTVGDVVYTQWTQPQDASLWAGESWMPDEFLVGGKVVISNRRPDHIGDTVWNFYKTELAAQGWTLASEAPMPGANFFNVTFRKDKHKVMIWFYGGATHNASDQALPAGYRIEVIYK</sequence>
<dbReference type="Proteomes" id="UP000037175">
    <property type="component" value="Unassembled WGS sequence"/>
</dbReference>
<dbReference type="CDD" id="cd08168">
    <property type="entry name" value="Cytochrom_C3"/>
    <property type="match status" value="2"/>
</dbReference>
<dbReference type="Gene3D" id="3.90.10.10">
    <property type="entry name" value="Cytochrome C3"/>
    <property type="match status" value="1"/>
</dbReference>
<keyword evidence="3" id="KW-1185">Reference proteome</keyword>
<feature type="domain" description="FlgD/Vpr Ig-like" evidence="1">
    <location>
        <begin position="155"/>
        <end position="222"/>
    </location>
</feature>
<reference evidence="3" key="1">
    <citation type="submission" date="2015-07" db="EMBL/GenBank/DDBJ databases">
        <title>Complete Genome of Thermincola ferriacetica strain Z-0001T.</title>
        <authorList>
            <person name="Lusk B."/>
            <person name="Badalamenti J.P."/>
            <person name="Parameswaran P."/>
            <person name="Bond D.R."/>
            <person name="Torres C.I."/>
        </authorList>
    </citation>
    <scope>NUCLEOTIDE SEQUENCE [LARGE SCALE GENOMIC DNA]</scope>
    <source>
        <strain evidence="3">Z-0001</strain>
    </source>
</reference>
<dbReference type="SUPFAM" id="SSF48695">
    <property type="entry name" value="Multiheme cytochromes"/>
    <property type="match status" value="1"/>
</dbReference>
<dbReference type="RefSeq" id="WP_052216903.1">
    <property type="nucleotide sequence ID" value="NZ_LGTE01000003.1"/>
</dbReference>
<dbReference type="AlphaFoldDB" id="A0A0L6W4N2"/>
<gene>
    <name evidence="2" type="ORF">Tfer_0719</name>
</gene>
<organism evidence="2 3">
    <name type="scientific">Thermincola ferriacetica</name>
    <dbReference type="NCBI Taxonomy" id="281456"/>
    <lineage>
        <taxon>Bacteria</taxon>
        <taxon>Bacillati</taxon>
        <taxon>Bacillota</taxon>
        <taxon>Clostridia</taxon>
        <taxon>Eubacteriales</taxon>
        <taxon>Thermincolaceae</taxon>
        <taxon>Thermincola</taxon>
    </lineage>
</organism>
<protein>
    <submittedName>
        <fullName evidence="2">Putative multiheme cytochrome c</fullName>
    </submittedName>
</protein>
<evidence type="ECO:0000313" key="3">
    <source>
        <dbReference type="Proteomes" id="UP000037175"/>
    </source>
</evidence>
<feature type="domain" description="FlgD/Vpr Ig-like" evidence="1">
    <location>
        <begin position="259"/>
        <end position="327"/>
    </location>
</feature>
<feature type="domain" description="FlgD/Vpr Ig-like" evidence="1">
    <location>
        <begin position="53"/>
        <end position="120"/>
    </location>
</feature>
<feature type="domain" description="FlgD/Vpr Ig-like" evidence="1">
    <location>
        <begin position="675"/>
        <end position="742"/>
    </location>
</feature>
<feature type="domain" description="FlgD/Vpr Ig-like" evidence="1">
    <location>
        <begin position="367"/>
        <end position="432"/>
    </location>
</feature>
<dbReference type="Gene3D" id="2.60.40.4070">
    <property type="match status" value="7"/>
</dbReference>
<proteinExistence type="predicted"/>
<feature type="domain" description="FlgD/Vpr Ig-like" evidence="1">
    <location>
        <begin position="572"/>
        <end position="636"/>
    </location>
</feature>
<name>A0A0L6W4N2_9FIRM</name>
<feature type="domain" description="FlgD/Vpr Ig-like" evidence="1">
    <location>
        <begin position="472"/>
        <end position="537"/>
    </location>
</feature>
<evidence type="ECO:0000259" key="1">
    <source>
        <dbReference type="Pfam" id="PF13860"/>
    </source>
</evidence>
<dbReference type="InterPro" id="IPR025965">
    <property type="entry name" value="FlgD/Vpr_Ig-like"/>
</dbReference>
<dbReference type="EMBL" id="LGTE01000003">
    <property type="protein sequence ID" value="KNZ70537.1"/>
    <property type="molecule type" value="Genomic_DNA"/>
</dbReference>
<accession>A0A0L6W4N2</accession>
<dbReference type="Pfam" id="PF13860">
    <property type="entry name" value="FlgD_ig"/>
    <property type="match status" value="7"/>
</dbReference>